<protein>
    <submittedName>
        <fullName evidence="6">PWWP domain containing 3A, DNA repair factor</fullName>
    </submittedName>
</protein>
<dbReference type="InterPro" id="IPR040263">
    <property type="entry name" value="PWP3A_3B_4"/>
</dbReference>
<dbReference type="HOGENOM" id="CLU_388271_0_0_1"/>
<feature type="domain" description="MUM1-like PWWP" evidence="3">
    <location>
        <begin position="411"/>
        <end position="489"/>
    </location>
</feature>
<evidence type="ECO:0000313" key="7">
    <source>
        <dbReference type="Proteomes" id="UP000002279"/>
    </source>
</evidence>
<dbReference type="RefSeq" id="XP_001507922.2">
    <property type="nucleotide sequence ID" value="XM_001507872.5"/>
</dbReference>
<organism evidence="6 7">
    <name type="scientific">Ornithorhynchus anatinus</name>
    <name type="common">Duckbill platypus</name>
    <dbReference type="NCBI Taxonomy" id="9258"/>
    <lineage>
        <taxon>Eukaryota</taxon>
        <taxon>Metazoa</taxon>
        <taxon>Chordata</taxon>
        <taxon>Craniata</taxon>
        <taxon>Vertebrata</taxon>
        <taxon>Euteleostomi</taxon>
        <taxon>Mammalia</taxon>
        <taxon>Monotremata</taxon>
        <taxon>Ornithorhynchidae</taxon>
        <taxon>Ornithorhynchus</taxon>
    </lineage>
</organism>
<dbReference type="RefSeq" id="XP_007665516.1">
    <property type="nucleotide sequence ID" value="XM_007667326.4"/>
</dbReference>
<dbReference type="Pfam" id="PF20886">
    <property type="entry name" value="PWP3A-B_C"/>
    <property type="match status" value="1"/>
</dbReference>
<feature type="region of interest" description="Disordered" evidence="2">
    <location>
        <begin position="709"/>
        <end position="732"/>
    </location>
</feature>
<evidence type="ECO:0000259" key="5">
    <source>
        <dbReference type="Pfam" id="PF20887"/>
    </source>
</evidence>
<accession>F7DUZ3</accession>
<evidence type="ECO:0000256" key="2">
    <source>
        <dbReference type="SAM" id="MobiDB-lite"/>
    </source>
</evidence>
<evidence type="ECO:0000256" key="1">
    <source>
        <dbReference type="ARBA" id="ARBA00008188"/>
    </source>
</evidence>
<dbReference type="STRING" id="9258.ENSOANP00000019435"/>
<dbReference type="PANTHER" id="PTHR31333">
    <property type="entry name" value="PWWP DOMAIN-CONTAINING DNA REPAIR FACTOR 3 FAMILY MEMBER"/>
    <property type="match status" value="1"/>
</dbReference>
<feature type="compositionally biased region" description="Polar residues" evidence="2">
    <location>
        <begin position="198"/>
        <end position="208"/>
    </location>
</feature>
<dbReference type="CTD" id="84939"/>
<dbReference type="Pfam" id="PF20887">
    <property type="entry name" value="PWP3A-B_N"/>
    <property type="match status" value="1"/>
</dbReference>
<dbReference type="GeneTree" id="ENSGT00390000001700"/>
<dbReference type="KEGG" id="oaa:100076560"/>
<reference evidence="6" key="2">
    <citation type="submission" date="2025-08" db="UniProtKB">
        <authorList>
            <consortium name="Ensembl"/>
        </authorList>
    </citation>
    <scope>IDENTIFICATION</scope>
    <source>
        <strain evidence="6">Glennie</strain>
    </source>
</reference>
<dbReference type="InterPro" id="IPR035504">
    <property type="entry name" value="MUM1-like_PWWP"/>
</dbReference>
<dbReference type="Bgee" id="ENSOANG00000012284">
    <property type="expression patterns" value="Expressed in ovary and 8 other cell types or tissues"/>
</dbReference>
<feature type="domain" description="PWWP" evidence="5">
    <location>
        <begin position="6"/>
        <end position="100"/>
    </location>
</feature>
<feature type="domain" description="PWWP" evidence="4">
    <location>
        <begin position="562"/>
        <end position="700"/>
    </location>
</feature>
<reference evidence="6 7" key="1">
    <citation type="journal article" date="2008" name="Nature">
        <title>Genome analysis of the platypus reveals unique signatures of evolution.</title>
        <authorList>
            <person name="Warren W.C."/>
            <person name="Hillier L.W."/>
            <person name="Marshall Graves J.A."/>
            <person name="Birney E."/>
            <person name="Ponting C.P."/>
            <person name="Grutzner F."/>
            <person name="Belov K."/>
            <person name="Miller W."/>
            <person name="Clarke L."/>
            <person name="Chinwalla A.T."/>
            <person name="Yang S.P."/>
            <person name="Heger A."/>
            <person name="Locke D.P."/>
            <person name="Miethke P."/>
            <person name="Waters P.D."/>
            <person name="Veyrunes F."/>
            <person name="Fulton L."/>
            <person name="Fulton B."/>
            <person name="Graves T."/>
            <person name="Wallis J."/>
            <person name="Puente X.S."/>
            <person name="Lopez-Otin C."/>
            <person name="Ordonez G.R."/>
            <person name="Eichler E.E."/>
            <person name="Chen L."/>
            <person name="Cheng Z."/>
            <person name="Deakin J.E."/>
            <person name="Alsop A."/>
            <person name="Thompson K."/>
            <person name="Kirby P."/>
            <person name="Papenfuss A.T."/>
            <person name="Wakefield M.J."/>
            <person name="Olender T."/>
            <person name="Lancet D."/>
            <person name="Huttley G.A."/>
            <person name="Smit A.F."/>
            <person name="Pask A."/>
            <person name="Temple-Smith P."/>
            <person name="Batzer M.A."/>
            <person name="Walker J.A."/>
            <person name="Konkel M.K."/>
            <person name="Harris R.S."/>
            <person name="Whittington C.M."/>
            <person name="Wong E.S."/>
            <person name="Gemmell N.J."/>
            <person name="Buschiazzo E."/>
            <person name="Vargas Jentzsch I.M."/>
            <person name="Merkel A."/>
            <person name="Schmitz J."/>
            <person name="Zemann A."/>
            <person name="Churakov G."/>
            <person name="Kriegs J.O."/>
            <person name="Brosius J."/>
            <person name="Murchison E.P."/>
            <person name="Sachidanandam R."/>
            <person name="Smith C."/>
            <person name="Hannon G.J."/>
            <person name="Tsend-Ayush E."/>
            <person name="McMillan D."/>
            <person name="Attenborough R."/>
            <person name="Rens W."/>
            <person name="Ferguson-Smith M."/>
            <person name="Lefevre C.M."/>
            <person name="Sharp J.A."/>
            <person name="Nicholas K.R."/>
            <person name="Ray D.A."/>
            <person name="Kube M."/>
            <person name="Reinhardt R."/>
            <person name="Pringle T.H."/>
            <person name="Taylor J."/>
            <person name="Jones R.C."/>
            <person name="Nixon B."/>
            <person name="Dacheux J.L."/>
            <person name="Niwa H."/>
            <person name="Sekita Y."/>
            <person name="Huang X."/>
            <person name="Stark A."/>
            <person name="Kheradpour P."/>
            <person name="Kellis M."/>
            <person name="Flicek P."/>
            <person name="Chen Y."/>
            <person name="Webber C."/>
            <person name="Hardison R."/>
            <person name="Nelson J."/>
            <person name="Hallsworth-Pepin K."/>
            <person name="Delehaunty K."/>
            <person name="Markovic C."/>
            <person name="Minx P."/>
            <person name="Feng Y."/>
            <person name="Kremitzki C."/>
            <person name="Mitreva M."/>
            <person name="Glasscock J."/>
            <person name="Wylie T."/>
            <person name="Wohldmann P."/>
            <person name="Thiru P."/>
            <person name="Nhan M.N."/>
            <person name="Pohl C.S."/>
            <person name="Smith S.M."/>
            <person name="Hou S."/>
            <person name="Nefedov M."/>
            <person name="de Jong P.J."/>
            <person name="Renfree M.B."/>
            <person name="Mardis E.R."/>
            <person name="Wilson R.K."/>
        </authorList>
    </citation>
    <scope>NUCLEOTIDE SEQUENCE [LARGE SCALE GENOMIC DNA]</scope>
    <source>
        <strain evidence="6 7">Glennie</strain>
    </source>
</reference>
<dbReference type="GeneID" id="100076560"/>
<dbReference type="FunCoup" id="F7DUZ3">
    <property type="interactions" value="2191"/>
</dbReference>
<feature type="compositionally biased region" description="Polar residues" evidence="2">
    <location>
        <begin position="303"/>
        <end position="324"/>
    </location>
</feature>
<feature type="region of interest" description="Disordered" evidence="2">
    <location>
        <begin position="145"/>
        <end position="186"/>
    </location>
</feature>
<feature type="compositionally biased region" description="Basic and acidic residues" evidence="2">
    <location>
        <begin position="165"/>
        <end position="178"/>
    </location>
</feature>
<dbReference type="FunFam" id="2.30.30.140:FF:000063">
    <property type="entry name" value="PWWP domain-containing DNA repair factor 3A"/>
    <property type="match status" value="1"/>
</dbReference>
<keyword evidence="7" id="KW-1185">Reference proteome</keyword>
<feature type="compositionally biased region" description="Polar residues" evidence="2">
    <location>
        <begin position="151"/>
        <end position="164"/>
    </location>
</feature>
<reference evidence="6" key="3">
    <citation type="submission" date="2025-09" db="UniProtKB">
        <authorList>
            <consortium name="Ensembl"/>
        </authorList>
    </citation>
    <scope>IDENTIFICATION</scope>
    <source>
        <strain evidence="6">Glennie</strain>
    </source>
</reference>
<dbReference type="InterPro" id="IPR048795">
    <property type="entry name" value="PWP3A_3B_4_C"/>
</dbReference>
<gene>
    <name evidence="6" type="primary">PWWP3A</name>
</gene>
<feature type="region of interest" description="Disordered" evidence="2">
    <location>
        <begin position="286"/>
        <end position="344"/>
    </location>
</feature>
<dbReference type="AlphaFoldDB" id="F7DUZ3"/>
<feature type="compositionally biased region" description="Polar residues" evidence="2">
    <location>
        <begin position="117"/>
        <end position="126"/>
    </location>
</feature>
<dbReference type="PANTHER" id="PTHR31333:SF6">
    <property type="entry name" value="MUM1 LIKE 1"/>
    <property type="match status" value="1"/>
</dbReference>
<dbReference type="InterPro" id="IPR048765">
    <property type="entry name" value="PWP3A_3B_4_N"/>
</dbReference>
<dbReference type="Gene3D" id="2.30.30.140">
    <property type="match status" value="1"/>
</dbReference>
<dbReference type="Ensembl" id="ENSOANT00000019438.4">
    <property type="protein sequence ID" value="ENSOANP00000019435.4"/>
    <property type="gene ID" value="ENSOANG00000012284.4"/>
</dbReference>
<evidence type="ECO:0000259" key="3">
    <source>
        <dbReference type="Pfam" id="PF20884"/>
    </source>
</evidence>
<dbReference type="RefSeq" id="XP_007665515.1">
    <property type="nucleotide sequence ID" value="XM_007667325.3"/>
</dbReference>
<dbReference type="OMA" id="PPWAHRC"/>
<proteinExistence type="inferred from homology"/>
<feature type="region of interest" description="Disordered" evidence="2">
    <location>
        <begin position="107"/>
        <end position="126"/>
    </location>
</feature>
<dbReference type="SUPFAM" id="SSF63748">
    <property type="entry name" value="Tudor/PWWP/MBT"/>
    <property type="match status" value="1"/>
</dbReference>
<dbReference type="InParanoid" id="F7DUZ3"/>
<sequence length="742" mass="84067">MTDADYVLCKWEGRLWPAKVLSKMGISRREDTQNAEPDSIDVEILSLDKKISVQCREIQILEKTHIDDIVTKFASQTERNDKPEEITYRKSLNIALDILNLKSNTTAATSSDEELTTPVSQKENQTEPLFSVSNCSPDFHKENLGRPGSFLNENEQFRPTSTKETGCEIDWKKPDKTHQNKTRLSTSPTTVVLGIQTPQGEDCQSSSSSRRKANLLQKATVDRRRTGGTRVDSPPDAMRGGEWCPTGESSPAWTATGCSKTTAAGKKADCSTKKYLDFSTNSASKWSENENITKSSRKYSKASDGSKNPVDQKQVLNTYMTRYQTRQHTRSTRSSPDTSDADWRSPDCSLTKIKNFQLPDFEDEEGFQSSDLSLELSSLETSSLNANFVDEEEEDEELPTILLHQKPCSIEAGMLVWCKCQKYPYWPAVVKSVRRKDKKASVLFVEKDVCPEKRGFTASLKRLKHFDCEEKQELMIKAKEEYSQDIDWCISLISDYRIRLGCGSFAGSFLEYCSADISYPVRKRIKQGAFTATFPGSKKDCPERPLLETPLSKVKPPKKVLPDRTRAARDRANEKLVEYIVKNKGAEDHLLAILKHKKQSRWLKEYLNSSQYMTCIETYLEDDEQLDLVVNYLQDVCQEIGSRLTLINGDKIKFILDVLLPEAIIYAISAVDEIDYKTAEEKYIKGPSLSKREREIFDKQLLDQKNLALSKIEPTSSKPAPDPSPDVSHPCHSVIESNIYNK</sequence>
<dbReference type="eggNOG" id="ENOG502QPRU">
    <property type="taxonomic scope" value="Eukaryota"/>
</dbReference>
<dbReference type="Proteomes" id="UP000002279">
    <property type="component" value="Chromosome X1"/>
</dbReference>
<dbReference type="Gene3D" id="6.10.300.20">
    <property type="match status" value="1"/>
</dbReference>
<comment type="similarity">
    <text evidence="1">Belongs to the PWWP3A family.</text>
</comment>
<name>F7DUZ3_ORNAN</name>
<evidence type="ECO:0000313" key="6">
    <source>
        <dbReference type="Ensembl" id="ENSOANP00000019435.4"/>
    </source>
</evidence>
<dbReference type="RefSeq" id="XP_007665514.1">
    <property type="nucleotide sequence ID" value="XM_007667324.4"/>
</dbReference>
<feature type="region of interest" description="Disordered" evidence="2">
    <location>
        <begin position="198"/>
        <end position="250"/>
    </location>
</feature>
<dbReference type="OrthoDB" id="10013064at2759"/>
<dbReference type="CDD" id="cd06080">
    <property type="entry name" value="PWWP_MUM1-like"/>
    <property type="match status" value="1"/>
</dbReference>
<dbReference type="Pfam" id="PF20884">
    <property type="entry name" value="MUM1-like_PWWP"/>
    <property type="match status" value="1"/>
</dbReference>
<evidence type="ECO:0000259" key="4">
    <source>
        <dbReference type="Pfam" id="PF20886"/>
    </source>
</evidence>